<sequence length="136" mass="15420">MFLGTNAKLSSVVCYTPINVRPYGGADGSDHNLIMAKLCLKEDPQQNESPNPFFYSEKLQEKTLKRAFTMELPIRFGAPSVPEEAECETVWEAMKGFYQEIAKSTLGASRSSKPQWLSEKKWQLIEERKKTIVSVL</sequence>
<name>A0AA88HC11_ARTSF</name>
<protein>
    <submittedName>
        <fullName evidence="1">Uncharacterized protein</fullName>
    </submittedName>
</protein>
<organism evidence="1 2">
    <name type="scientific">Artemia franciscana</name>
    <name type="common">Brine shrimp</name>
    <name type="synonym">Artemia sanfranciscana</name>
    <dbReference type="NCBI Taxonomy" id="6661"/>
    <lineage>
        <taxon>Eukaryota</taxon>
        <taxon>Metazoa</taxon>
        <taxon>Ecdysozoa</taxon>
        <taxon>Arthropoda</taxon>
        <taxon>Crustacea</taxon>
        <taxon>Branchiopoda</taxon>
        <taxon>Anostraca</taxon>
        <taxon>Artemiidae</taxon>
        <taxon>Artemia</taxon>
    </lineage>
</organism>
<evidence type="ECO:0000313" key="1">
    <source>
        <dbReference type="EMBL" id="KAK2704706.1"/>
    </source>
</evidence>
<dbReference type="Proteomes" id="UP001187531">
    <property type="component" value="Unassembled WGS sequence"/>
</dbReference>
<evidence type="ECO:0000313" key="2">
    <source>
        <dbReference type="Proteomes" id="UP001187531"/>
    </source>
</evidence>
<reference evidence="1" key="1">
    <citation type="submission" date="2023-07" db="EMBL/GenBank/DDBJ databases">
        <title>Chromosome-level genome assembly of Artemia franciscana.</title>
        <authorList>
            <person name="Jo E."/>
        </authorList>
    </citation>
    <scope>NUCLEOTIDE SEQUENCE</scope>
    <source>
        <tissue evidence="1">Whole body</tissue>
    </source>
</reference>
<accession>A0AA88HC11</accession>
<dbReference type="EMBL" id="JAVRJZ010000021">
    <property type="protein sequence ID" value="KAK2704706.1"/>
    <property type="molecule type" value="Genomic_DNA"/>
</dbReference>
<keyword evidence="2" id="KW-1185">Reference proteome</keyword>
<gene>
    <name evidence="1" type="ORF">QYM36_016926</name>
</gene>
<dbReference type="AlphaFoldDB" id="A0AA88HC11"/>
<proteinExistence type="predicted"/>
<comment type="caution">
    <text evidence="1">The sequence shown here is derived from an EMBL/GenBank/DDBJ whole genome shotgun (WGS) entry which is preliminary data.</text>
</comment>